<sequence>MFHPQTATSPHKGDGVGEDSGSCPSPLALHVPPPEHAWTGVGLARTLGTAPAAAAAPTTFSFPFNAAAGRPLPSFAALLPTPLPTVSTRAPHQQQQPAESANAAMVASADVACRSRQRRSDDDEGDDEGDDDGDVAVTVATPPPPRPARFRLMSKTSIPSVSASGATTAGYGDDRTGAGASIARQLARSSLSALSPSSSAVAPAVSATNTSGRSRTKVAFTDSTSLGHKTQSPVASSFTDLFVGLERPRRRTRRPRELVQKHQHQHRRHSHSRGAADDVNGSSISTLSSPSISVHQRRHGDSSHDRNHDREPSYTNSEEDMEEDTTEDEGGANTPTVYRSILLPHWWRGIVAPTPGTRVRLRPDTRRLEFWWIDRLGSEAYEIIRVILRHGLEGVVLRRSGEAAVVVEFRIPPSLLQTTSYAVARRPSAQQQQPSDSSPTPADDVGVSESPSIQLPTTSAAASAPSMADLQTTDDAVAESVSTAAVHQRSSCSPTPSISSAPLDGSTITLGHVGSHRTLNGDRDSSRVGRRTPEAHPQLPELVCSDVCTRGESSRRAAAAEPATTATTPMATTVTTTVATMSGVHGGSLAPPLRVAPSMRLSTAELIPASPPHLSPIRPDVPAVPSSTLSPTARPSLSLTGGGSTAATVAGRSTDSSVEQDVHWRALARVLDTTVKPAPHPQQRQQPLLATELVVANNTRKRNELDGAMGERGRGGGTAASASCSIQSKLAAAVPLMRRLVLASSPVAERPDRTHDTSSGGCGEESTIVSVSGQASSMIAHSAPSSPPHPRPVTQPTSPRYRLPLTVKVNLAAANGVGGGSSQSCTTHQHPGAVVSGGVSAAAAGGGSGGGGGGDGHLPSISCEEGAFLVHVGPHHRSHDTDGNLRGGRGGGGGVISAASPTAHPLHELPPSVGCNDPLVPGHATGDVQHGGRGPSPQPQQPSPLHPWPARRQQQQQSHHQHPLGSSLSLTVSHADTTAEAAAAAAEAARLEDATAAYAPTTSPLIAGPQHHAIGDHDDDDTVVAVLTLPVSVCTPVLVVRLHAMALLHPLLRAISVSRGTAASASFSDNSDAENTEEALLRAAQLSSMTPPSLSSGDGKAPDYAGAIRIFGEAIEQRKVRRPEAPRQEGRPQQEEATAAAVLARDLSILYTVRSHLLFHTSAACLHDSLQDGEAAMRCCPSRDHVNATYEIVAANLISLGYTSQVEGLAGYLRHRWRAASPLLVRFGRVTQVMVSYASIFLRQQLPLTLLRTCSGGGSGGGGGGGATIIQYNNNSVSVLGGASMMAMSLSAHSPRGAAMVLHSLPGESVPPQQQQQQQPSVPPAEYITSRLGNRRGGTDTRLARSIAVTNATTASTLMHAHTLPYEVCPLLMGHYGKTLHPMDEASRPPLPVVASSSSPSAAAAAAAAAGSGGGGAETVKLSRAFRPSGDVCHRRLFLLETLFPSMNPTPMSRLKPVLPLPVSRSYRGAGARRSLRAVSLTGGSKAATAAAAAPASAGAGAAGTGGSGSDATALSTAVVVPAMKSERRVRAEDFMYDRDSMFALLAATADTTIRWGTVPMRYFGRHIRLSATRRFAKAEAVLMERPALLMPFWPLLPPQSSAGAWAGGAASNQSTSSAAAAPPCCAQCGRQRLARPISCPGGCGSLYCSEQCRELALRLYHVLECGGVPPPRGGDEARVPEHGDDLAARMRRAAAAVQDVLKDWNSYLHHLATWDTPSTRNARPQASSTPVTPSPVSEQQPDAGGVEGRSSFARGRRGRTPPPILAVTTMRVVARLGAMLLTMILPVELLPQMQHHPAWTAERHAMVRAVSRTLRQRGLLVPATATSSGMNMYCTHVDPHRLLLMEVLLQQLSIPFFADFNYRTPSTVWEGLGKIPCEVEPSEPEVVVAAAAADARGADKPVASPADASHRRSTHSFTPSPIPANAEEQQQHHQRNCFVELTPHQREEVLCDLHSMVHRVFLAIAKEVADAPSLLMTDAEAAEEHNGLEWGLPGRWSCGELLAFLGSTRAFQQITDFALTSWAVVYPRDVEPPHAASTMAGESRNPSQSRFAAPADERPTHTQQQNHHHYNPGNNNNTTITNELSSRPSPNETSSAVAVPLVVISPWACLTVDLHPILGNIAGGVIYSRFMVEHEQRRRMLAFCAAAAGSRVDGGPAGNEDSFLSVHSAASTSAAALLSGDESGRIASLREDGSLQLLEEAARRSCSNVHLSLVYTPANETVVVVTAKKNIAMGDVLWWESQHCGDYLSMLL</sequence>
<proteinExistence type="predicted"/>
<feature type="compositionally biased region" description="Acidic residues" evidence="1">
    <location>
        <begin position="317"/>
        <end position="330"/>
    </location>
</feature>
<feature type="compositionally biased region" description="Pro residues" evidence="1">
    <location>
        <begin position="936"/>
        <end position="947"/>
    </location>
</feature>
<feature type="compositionally biased region" description="Low complexity" evidence="1">
    <location>
        <begin position="425"/>
        <end position="445"/>
    </location>
</feature>
<dbReference type="EMBL" id="JAECZO010000142">
    <property type="protein sequence ID" value="KAK7198301.1"/>
    <property type="molecule type" value="Genomic_DNA"/>
</dbReference>
<feature type="region of interest" description="Disordered" evidence="1">
    <location>
        <begin position="1306"/>
        <end position="1340"/>
    </location>
</feature>
<name>A0AAW0EXJ8_9TRYP</name>
<feature type="region of interest" description="Disordered" evidence="1">
    <location>
        <begin position="245"/>
        <end position="335"/>
    </location>
</feature>
<feature type="compositionally biased region" description="Basic residues" evidence="1">
    <location>
        <begin position="261"/>
        <end position="272"/>
    </location>
</feature>
<feature type="compositionally biased region" description="Low complexity" evidence="1">
    <location>
        <begin position="282"/>
        <end position="293"/>
    </location>
</feature>
<feature type="compositionally biased region" description="Acidic residues" evidence="1">
    <location>
        <begin position="122"/>
        <end position="134"/>
    </location>
</feature>
<feature type="compositionally biased region" description="Low complexity" evidence="1">
    <location>
        <begin position="1728"/>
        <end position="1738"/>
    </location>
</feature>
<feature type="region of interest" description="Disordered" evidence="1">
    <location>
        <begin position="874"/>
        <end position="967"/>
    </location>
</feature>
<feature type="compositionally biased region" description="Polar residues" evidence="1">
    <location>
        <begin position="625"/>
        <end position="635"/>
    </location>
</feature>
<keyword evidence="3" id="KW-1185">Reference proteome</keyword>
<reference evidence="2 3" key="1">
    <citation type="journal article" date="2021" name="MBio">
        <title>A New Model Trypanosomatid, Novymonas esmeraldas: Genomic Perception of Its 'Candidatus Pandoraea novymonadis' Endosymbiont.</title>
        <authorList>
            <person name="Zakharova A."/>
            <person name="Saura A."/>
            <person name="Butenko A."/>
            <person name="Podesvova L."/>
            <person name="Warmusova S."/>
            <person name="Kostygov A.Y."/>
            <person name="Nenarokova A."/>
            <person name="Lukes J."/>
            <person name="Opperdoes F.R."/>
            <person name="Yurchenko V."/>
        </authorList>
    </citation>
    <scope>NUCLEOTIDE SEQUENCE [LARGE SCALE GENOMIC DNA]</scope>
    <source>
        <strain evidence="2 3">E262AT.01</strain>
    </source>
</reference>
<evidence type="ECO:0000256" key="1">
    <source>
        <dbReference type="SAM" id="MobiDB-lite"/>
    </source>
</evidence>
<accession>A0AAW0EXJ8</accession>
<feature type="compositionally biased region" description="Polar residues" evidence="1">
    <location>
        <begin position="221"/>
        <end position="232"/>
    </location>
</feature>
<feature type="compositionally biased region" description="Polar residues" evidence="1">
    <location>
        <begin position="1718"/>
        <end position="1727"/>
    </location>
</feature>
<feature type="region of interest" description="Disordered" evidence="1">
    <location>
        <begin position="745"/>
        <end position="800"/>
    </location>
</feature>
<feature type="compositionally biased region" description="Basic and acidic residues" evidence="1">
    <location>
        <begin position="519"/>
        <end position="534"/>
    </location>
</feature>
<feature type="compositionally biased region" description="Low complexity" evidence="1">
    <location>
        <begin position="490"/>
        <end position="502"/>
    </location>
</feature>
<feature type="region of interest" description="Disordered" evidence="1">
    <location>
        <begin position="1898"/>
        <end position="1934"/>
    </location>
</feature>
<feature type="region of interest" description="Disordered" evidence="1">
    <location>
        <begin position="205"/>
        <end position="232"/>
    </location>
</feature>
<gene>
    <name evidence="2" type="ORF">NESM_000787600</name>
</gene>
<feature type="compositionally biased region" description="Polar residues" evidence="1">
    <location>
        <begin position="86"/>
        <end position="97"/>
    </location>
</feature>
<feature type="region of interest" description="Disordered" evidence="1">
    <location>
        <begin position="86"/>
        <end position="155"/>
    </location>
</feature>
<feature type="compositionally biased region" description="Polar residues" evidence="1">
    <location>
        <begin position="469"/>
        <end position="489"/>
    </location>
</feature>
<evidence type="ECO:0008006" key="4">
    <source>
        <dbReference type="Google" id="ProtNLM"/>
    </source>
</evidence>
<feature type="compositionally biased region" description="Low complexity" evidence="1">
    <location>
        <begin position="1310"/>
        <end position="1320"/>
    </location>
</feature>
<feature type="compositionally biased region" description="Low complexity" evidence="1">
    <location>
        <begin position="2062"/>
        <end position="2083"/>
    </location>
</feature>
<dbReference type="Proteomes" id="UP001430356">
    <property type="component" value="Unassembled WGS sequence"/>
</dbReference>
<feature type="compositionally biased region" description="Low complexity" evidence="1">
    <location>
        <begin position="645"/>
        <end position="654"/>
    </location>
</feature>
<feature type="region of interest" description="Disordered" evidence="1">
    <location>
        <begin position="1"/>
        <end position="31"/>
    </location>
</feature>
<feature type="compositionally biased region" description="Gly residues" evidence="1">
    <location>
        <begin position="885"/>
        <end position="895"/>
    </location>
</feature>
<feature type="compositionally biased region" description="Polar residues" evidence="1">
    <location>
        <begin position="2084"/>
        <end position="2093"/>
    </location>
</feature>
<feature type="compositionally biased region" description="Low complexity" evidence="1">
    <location>
        <begin position="98"/>
        <end position="112"/>
    </location>
</feature>
<feature type="compositionally biased region" description="Basic and acidic residues" evidence="1">
    <location>
        <begin position="701"/>
        <end position="714"/>
    </location>
</feature>
<feature type="compositionally biased region" description="Basic and acidic residues" evidence="1">
    <location>
        <begin position="299"/>
        <end position="312"/>
    </location>
</feature>
<comment type="caution">
    <text evidence="2">The sequence shown here is derived from an EMBL/GenBank/DDBJ whole genome shotgun (WGS) entry which is preliminary data.</text>
</comment>
<feature type="region of interest" description="Disordered" evidence="1">
    <location>
        <begin position="2035"/>
        <end position="2093"/>
    </location>
</feature>
<evidence type="ECO:0000313" key="2">
    <source>
        <dbReference type="EMBL" id="KAK7198301.1"/>
    </source>
</evidence>
<feature type="compositionally biased region" description="Low complexity" evidence="1">
    <location>
        <begin position="953"/>
        <end position="967"/>
    </location>
</feature>
<organism evidence="2 3">
    <name type="scientific">Novymonas esmeraldas</name>
    <dbReference type="NCBI Taxonomy" id="1808958"/>
    <lineage>
        <taxon>Eukaryota</taxon>
        <taxon>Discoba</taxon>
        <taxon>Euglenozoa</taxon>
        <taxon>Kinetoplastea</taxon>
        <taxon>Metakinetoplastina</taxon>
        <taxon>Trypanosomatida</taxon>
        <taxon>Trypanosomatidae</taxon>
        <taxon>Novymonas</taxon>
    </lineage>
</organism>
<feature type="region of interest" description="Disordered" evidence="1">
    <location>
        <begin position="1718"/>
        <end position="1762"/>
    </location>
</feature>
<feature type="region of interest" description="Disordered" evidence="1">
    <location>
        <begin position="623"/>
        <end position="657"/>
    </location>
</feature>
<feature type="compositionally biased region" description="Low complexity" evidence="1">
    <location>
        <begin position="456"/>
        <end position="466"/>
    </location>
</feature>
<evidence type="ECO:0000313" key="3">
    <source>
        <dbReference type="Proteomes" id="UP001430356"/>
    </source>
</evidence>
<protein>
    <recommendedName>
        <fullName evidence="4">MYND-type domain-containing protein</fullName>
    </recommendedName>
</protein>
<feature type="region of interest" description="Disordered" evidence="1">
    <location>
        <begin position="425"/>
        <end position="538"/>
    </location>
</feature>
<feature type="region of interest" description="Disordered" evidence="1">
    <location>
        <begin position="701"/>
        <end position="720"/>
    </location>
</feature>